<organism evidence="2 3">
    <name type="scientific">Saccharothrix lopnurensis</name>
    <dbReference type="NCBI Taxonomy" id="1670621"/>
    <lineage>
        <taxon>Bacteria</taxon>
        <taxon>Bacillati</taxon>
        <taxon>Actinomycetota</taxon>
        <taxon>Actinomycetes</taxon>
        <taxon>Pseudonocardiales</taxon>
        <taxon>Pseudonocardiaceae</taxon>
        <taxon>Saccharothrix</taxon>
    </lineage>
</organism>
<dbReference type="SUPFAM" id="SSF53756">
    <property type="entry name" value="UDP-Glycosyltransferase/glycogen phosphorylase"/>
    <property type="match status" value="1"/>
</dbReference>
<dbReference type="Proteomes" id="UP001596220">
    <property type="component" value="Unassembled WGS sequence"/>
</dbReference>
<dbReference type="EMBL" id="JBHSQO010000045">
    <property type="protein sequence ID" value="MFC6093529.1"/>
    <property type="molecule type" value="Genomic_DNA"/>
</dbReference>
<dbReference type="PANTHER" id="PTHR48050">
    <property type="entry name" value="STEROL 3-BETA-GLUCOSYLTRANSFERASE"/>
    <property type="match status" value="1"/>
</dbReference>
<comment type="caution">
    <text evidence="2">The sequence shown here is derived from an EMBL/GenBank/DDBJ whole genome shotgun (WGS) entry which is preliminary data.</text>
</comment>
<evidence type="ECO:0000313" key="2">
    <source>
        <dbReference type="EMBL" id="MFC6093529.1"/>
    </source>
</evidence>
<protein>
    <submittedName>
        <fullName evidence="2">Glycosyltransferase</fullName>
    </submittedName>
</protein>
<dbReference type="InterPro" id="IPR002213">
    <property type="entry name" value="UDP_glucos_trans"/>
</dbReference>
<keyword evidence="3" id="KW-1185">Reference proteome</keyword>
<dbReference type="Pfam" id="PF06722">
    <property type="entry name" value="EryCIII-like_C"/>
    <property type="match status" value="1"/>
</dbReference>
<reference evidence="3" key="1">
    <citation type="journal article" date="2019" name="Int. J. Syst. Evol. Microbiol.">
        <title>The Global Catalogue of Microorganisms (GCM) 10K type strain sequencing project: providing services to taxonomists for standard genome sequencing and annotation.</title>
        <authorList>
            <consortium name="The Broad Institute Genomics Platform"/>
            <consortium name="The Broad Institute Genome Sequencing Center for Infectious Disease"/>
            <person name="Wu L."/>
            <person name="Ma J."/>
        </authorList>
    </citation>
    <scope>NUCLEOTIDE SEQUENCE [LARGE SCALE GENOMIC DNA]</scope>
    <source>
        <strain evidence="3">CGMCC 4.7246</strain>
    </source>
</reference>
<sequence length="426" mass="44842">MTSVLDVLFASVPFPGHTTPLLPIARALTERGHRVRWCAGRRFAGQVEAAGAEFVALDEAIDLSRGTVDELFPERARVTGLAKLRFDMVSVFIDPVPAQVAALRRAHGERAADVVVHDVGFGGGGAFGALAGVPNVSVGVTPLMLAGPHTAPFGPGLQPGTGPLARLRNRALQALFDRVVLREVHARAVAVQRELGLPPVRGLSGISRHLHLQNGLASLEHPRPDLPARVRFVGALLPPASSGDLPGWWGDVETADRPVVHVTQGTVADGDLEDLVLPALRALADEDVLVVASTGAHRPAHVPANARLASFLPYDRLLPRLSVMVTNGGFGGVQNALAHGVPLVVGGATEDKPEVAARVARAGVGIDLRTGRPRPEAIRDAVRRVLDVPSFRDRAAAMAAEYAAHDAPGTSADLIEGVVRRATSER</sequence>
<dbReference type="RefSeq" id="WP_380640821.1">
    <property type="nucleotide sequence ID" value="NZ_JBHSQO010000045.1"/>
</dbReference>
<name>A0ABW1PDQ5_9PSEU</name>
<proteinExistence type="predicted"/>
<dbReference type="CDD" id="cd03784">
    <property type="entry name" value="GT1_Gtf-like"/>
    <property type="match status" value="1"/>
</dbReference>
<evidence type="ECO:0000313" key="3">
    <source>
        <dbReference type="Proteomes" id="UP001596220"/>
    </source>
</evidence>
<feature type="domain" description="Erythromycin biosynthesis protein CIII-like C-terminal" evidence="1">
    <location>
        <begin position="278"/>
        <end position="409"/>
    </location>
</feature>
<dbReference type="InterPro" id="IPR010610">
    <property type="entry name" value="EryCIII-like_C"/>
</dbReference>
<gene>
    <name evidence="2" type="ORF">ACFP3R_30020</name>
</gene>
<dbReference type="PANTHER" id="PTHR48050:SF13">
    <property type="entry name" value="STEROL 3-BETA-GLUCOSYLTRANSFERASE UGT80A2"/>
    <property type="match status" value="1"/>
</dbReference>
<evidence type="ECO:0000259" key="1">
    <source>
        <dbReference type="Pfam" id="PF06722"/>
    </source>
</evidence>
<accession>A0ABW1PDQ5</accession>
<dbReference type="InterPro" id="IPR050426">
    <property type="entry name" value="Glycosyltransferase_28"/>
</dbReference>
<dbReference type="Gene3D" id="3.40.50.2000">
    <property type="entry name" value="Glycogen Phosphorylase B"/>
    <property type="match status" value="2"/>
</dbReference>